<evidence type="ECO:0000256" key="1">
    <source>
        <dbReference type="SAM" id="MobiDB-lite"/>
    </source>
</evidence>
<proteinExistence type="predicted"/>
<dbReference type="EMBL" id="VSSQ01077505">
    <property type="protein sequence ID" value="MPN27557.1"/>
    <property type="molecule type" value="Genomic_DNA"/>
</dbReference>
<reference evidence="2" key="1">
    <citation type="submission" date="2019-08" db="EMBL/GenBank/DDBJ databases">
        <authorList>
            <person name="Kucharzyk K."/>
            <person name="Murdoch R.W."/>
            <person name="Higgins S."/>
            <person name="Loffler F."/>
        </authorList>
    </citation>
    <scope>NUCLEOTIDE SEQUENCE</scope>
</reference>
<feature type="region of interest" description="Disordered" evidence="1">
    <location>
        <begin position="44"/>
        <end position="66"/>
    </location>
</feature>
<evidence type="ECO:0000313" key="2">
    <source>
        <dbReference type="EMBL" id="MPN27557.1"/>
    </source>
</evidence>
<comment type="caution">
    <text evidence="2">The sequence shown here is derived from an EMBL/GenBank/DDBJ whole genome shotgun (WGS) entry which is preliminary data.</text>
</comment>
<accession>A0A645GKZ1</accession>
<sequence length="66" mass="7679">MSVGPGRDDVGRRDEDRNAYEYERYREEYAGGQRLDCVEIYQQKIKPRERDDQAPEVHPSGGKHIG</sequence>
<dbReference type="AlphaFoldDB" id="A0A645GKZ1"/>
<organism evidence="2">
    <name type="scientific">bioreactor metagenome</name>
    <dbReference type="NCBI Taxonomy" id="1076179"/>
    <lineage>
        <taxon>unclassified sequences</taxon>
        <taxon>metagenomes</taxon>
        <taxon>ecological metagenomes</taxon>
    </lineage>
</organism>
<feature type="compositionally biased region" description="Basic and acidic residues" evidence="1">
    <location>
        <begin position="46"/>
        <end position="55"/>
    </location>
</feature>
<name>A0A645GKZ1_9ZZZZ</name>
<gene>
    <name evidence="2" type="ORF">SDC9_174991</name>
</gene>
<protein>
    <submittedName>
        <fullName evidence="2">Uncharacterized protein</fullName>
    </submittedName>
</protein>